<name>A0AA36EJZ1_LACSI</name>
<protein>
    <submittedName>
        <fullName evidence="1">Uncharacterized protein</fullName>
    </submittedName>
</protein>
<reference evidence="1" key="1">
    <citation type="submission" date="2023-04" db="EMBL/GenBank/DDBJ databases">
        <authorList>
            <person name="Vijverberg K."/>
            <person name="Xiong W."/>
            <person name="Schranz E."/>
        </authorList>
    </citation>
    <scope>NUCLEOTIDE SEQUENCE</scope>
</reference>
<accession>A0AA36EJZ1</accession>
<evidence type="ECO:0000313" key="1">
    <source>
        <dbReference type="EMBL" id="CAI9298527.1"/>
    </source>
</evidence>
<sequence>MTNNEIILDNEYKDDDEDIQIVTATHVSLEESSKAKKLKSKRRKLESKLQDEDEVVVPKPESFEHNIVHTFKKIVHVMREGNKSCDYTCEEIEKELESMGLDDNEFANAFIYLSRNQANARAIFSSSMKMQKIFLRKMMDGGKK</sequence>
<dbReference type="Proteomes" id="UP001177003">
    <property type="component" value="Chromosome 8"/>
</dbReference>
<gene>
    <name evidence="1" type="ORF">LSALG_LOCUS37283</name>
</gene>
<evidence type="ECO:0000313" key="2">
    <source>
        <dbReference type="Proteomes" id="UP001177003"/>
    </source>
</evidence>
<keyword evidence="2" id="KW-1185">Reference proteome</keyword>
<dbReference type="AlphaFoldDB" id="A0AA36EJZ1"/>
<dbReference type="PANTHER" id="PTHR46929:SF4">
    <property type="entry name" value="MYB_SANT-LIKE DOMAIN-CONTAINING PROTEIN"/>
    <property type="match status" value="1"/>
</dbReference>
<dbReference type="EMBL" id="OX465084">
    <property type="protein sequence ID" value="CAI9298527.1"/>
    <property type="molecule type" value="Genomic_DNA"/>
</dbReference>
<proteinExistence type="predicted"/>
<organism evidence="1 2">
    <name type="scientific">Lactuca saligna</name>
    <name type="common">Willowleaf lettuce</name>
    <dbReference type="NCBI Taxonomy" id="75948"/>
    <lineage>
        <taxon>Eukaryota</taxon>
        <taxon>Viridiplantae</taxon>
        <taxon>Streptophyta</taxon>
        <taxon>Embryophyta</taxon>
        <taxon>Tracheophyta</taxon>
        <taxon>Spermatophyta</taxon>
        <taxon>Magnoliopsida</taxon>
        <taxon>eudicotyledons</taxon>
        <taxon>Gunneridae</taxon>
        <taxon>Pentapetalae</taxon>
        <taxon>asterids</taxon>
        <taxon>campanulids</taxon>
        <taxon>Asterales</taxon>
        <taxon>Asteraceae</taxon>
        <taxon>Cichorioideae</taxon>
        <taxon>Cichorieae</taxon>
        <taxon>Lactucinae</taxon>
        <taxon>Lactuca</taxon>
    </lineage>
</organism>
<dbReference type="PANTHER" id="PTHR46929">
    <property type="entry name" value="EXPRESSED PROTEIN"/>
    <property type="match status" value="1"/>
</dbReference>